<protein>
    <submittedName>
        <fullName evidence="5">Cytochrome c</fullName>
    </submittedName>
</protein>
<dbReference type="PANTHER" id="PTHR35038">
    <property type="entry name" value="DISSIMILATORY SULFITE REDUCTASE SIRA"/>
    <property type="match status" value="1"/>
</dbReference>
<organism evidence="5 6">
    <name type="scientific">Shewanella colwelliana</name>
    <name type="common">Alteromonas colwelliana</name>
    <dbReference type="NCBI Taxonomy" id="23"/>
    <lineage>
        <taxon>Bacteria</taxon>
        <taxon>Pseudomonadati</taxon>
        <taxon>Pseudomonadota</taxon>
        <taxon>Gammaproteobacteria</taxon>
        <taxon>Alteromonadales</taxon>
        <taxon>Shewanellaceae</taxon>
        <taxon>Shewanella</taxon>
    </lineage>
</organism>
<feature type="domain" description="Decaheme cytochrome c component MtrF-like" evidence="4">
    <location>
        <begin position="408"/>
        <end position="517"/>
    </location>
</feature>
<dbReference type="Pfam" id="PF22112">
    <property type="entry name" value="OmcA-like_N"/>
    <property type="match status" value="1"/>
</dbReference>
<evidence type="ECO:0000313" key="6">
    <source>
        <dbReference type="Proteomes" id="UP000773469"/>
    </source>
</evidence>
<keyword evidence="1" id="KW-0732">Signal</keyword>
<feature type="domain" description="Outer membrane cytochrome MtrC/MtrF-like" evidence="3">
    <location>
        <begin position="545"/>
        <end position="726"/>
    </location>
</feature>
<dbReference type="Pfam" id="PF22118">
    <property type="entry name" value="MtrF-like_dom-III"/>
    <property type="match status" value="1"/>
</dbReference>
<evidence type="ECO:0000259" key="2">
    <source>
        <dbReference type="Pfam" id="PF22112"/>
    </source>
</evidence>
<dbReference type="InterPro" id="IPR054336">
    <property type="entry name" value="OmcA-like_N"/>
</dbReference>
<dbReference type="NCBIfam" id="TIGR03507">
    <property type="entry name" value="decahem_SO1788"/>
    <property type="match status" value="1"/>
</dbReference>
<dbReference type="EMBL" id="BPEU01000003">
    <property type="protein sequence ID" value="GIU36074.1"/>
    <property type="molecule type" value="Genomic_DNA"/>
</dbReference>
<gene>
    <name evidence="5" type="primary">omcA_3</name>
    <name evidence="5" type="ORF">TUM3794_04670</name>
</gene>
<accession>A0ABQ4NVB9</accession>
<dbReference type="PROSITE" id="PS51257">
    <property type="entry name" value="PROKAR_LIPOPROTEIN"/>
    <property type="match status" value="1"/>
</dbReference>
<feature type="domain" description="OmcA-like N-terminal" evidence="2">
    <location>
        <begin position="58"/>
        <end position="218"/>
    </location>
</feature>
<evidence type="ECO:0000259" key="4">
    <source>
        <dbReference type="Pfam" id="PF22118"/>
    </source>
</evidence>
<dbReference type="PANTHER" id="PTHR35038:SF6">
    <property type="entry name" value="SURFACE LOCALIZED DECAHEME CYTOCHROME C LIPOPROTEIN"/>
    <property type="match status" value="1"/>
</dbReference>
<feature type="domain" description="Outer membrane cytochrome MtrC/MtrF-like" evidence="3">
    <location>
        <begin position="232"/>
        <end position="378"/>
    </location>
</feature>
<dbReference type="Gene3D" id="1.10.1130.10">
    <property type="entry name" value="Flavocytochrome C3, Chain A"/>
    <property type="match status" value="1"/>
</dbReference>
<dbReference type="Pfam" id="PF22113">
    <property type="entry name" value="Mtrc-MtrF_II-IV_dom"/>
    <property type="match status" value="2"/>
</dbReference>
<evidence type="ECO:0000256" key="1">
    <source>
        <dbReference type="ARBA" id="ARBA00022729"/>
    </source>
</evidence>
<evidence type="ECO:0000313" key="5">
    <source>
        <dbReference type="EMBL" id="GIU36074.1"/>
    </source>
</evidence>
<name>A0ABQ4NVB9_SHECO</name>
<evidence type="ECO:0000259" key="3">
    <source>
        <dbReference type="Pfam" id="PF22113"/>
    </source>
</evidence>
<dbReference type="InterPro" id="IPR054355">
    <property type="entry name" value="MtrF-like_dom_III"/>
</dbReference>
<dbReference type="SUPFAM" id="SSF48695">
    <property type="entry name" value="Multiheme cytochromes"/>
    <property type="match status" value="1"/>
</dbReference>
<reference evidence="5 6" key="1">
    <citation type="submission" date="2021-05" db="EMBL/GenBank/DDBJ databases">
        <title>Molecular characterization for Shewanella algae harboring chromosomal blaOXA-55-like strains isolated from clinical and environment sample.</title>
        <authorList>
            <person name="Ohama Y."/>
            <person name="Aoki K."/>
            <person name="Harada S."/>
            <person name="Moriya K."/>
            <person name="Ishii Y."/>
            <person name="Tateda K."/>
        </authorList>
    </citation>
    <scope>NUCLEOTIDE SEQUENCE [LARGE SCALE GENOMIC DNA]</scope>
    <source>
        <strain evidence="5 6">MBTL60-118</strain>
    </source>
</reference>
<dbReference type="InterPro" id="IPR036280">
    <property type="entry name" value="Multihaem_cyt_sf"/>
</dbReference>
<dbReference type="InterPro" id="IPR020014">
    <property type="entry name" value="Decahaem_cyt-c_OmcA/MtrC"/>
</dbReference>
<keyword evidence="6" id="KW-1185">Reference proteome</keyword>
<proteinExistence type="predicted"/>
<dbReference type="InterPro" id="IPR054337">
    <property type="entry name" value="Mtrc-MtrF-like_dom_II/IV"/>
</dbReference>
<sequence>MMERQTMDIKTKSKTLSLISLACTALLFGCGSDGKDGEDGPNGEIGLSVGQANELVTTITTAAITDGAIIVEFRVENANGVGITDFDTYPGIDTLGMGIAKLMPQSGKGYKTPQWVNYMNKMVAPVTANIPAGYEDKAGEQIQPTIETNCKQDCVEKVSAGLYRYTFAFNLNDATAMGDLDLTYDDSLTHRITMEMRADGDTNKLVNSHFDFLPASGEQVSGLDTRTVEFLENSCLRCHSDDYDHAWAPKLIMHGTKRYAIENCQMCHTSYAGDPETGAPIDMGYMVHQIHRAKYLMVGYRGSVHDYSKVTFPADMYDCRACHQEGDNRPADAFNFKHHRALACGSCHSDSTDPATIKADMHTKYQPDHSCGTCHADQGDEGAGHHVTDAIAKDNARSSYKAALVPGSVSLEAGLLTFSVAVNDTSLTTAAMSPNADKRINYSNIYFGFGNDIDFTSGKQNYKLHELTPTSGSDGIYTYSQATSLTPDMMQAATAVITTHLCVDRDTLTAVDCGTGSDEANNPAVLPGELVAFNLNGDSSIMARRVVISNETCANCHDDKYLGKFGTKMKHDGNYTNFEGECQMCHNPTYKSNQTAQDHIDFKVRIHAHHANKRTKQQGDDATKVVSFPEHYGNCAVCHDKGQLTLSDLATVPATLTVDTQGNETEYSPIAATCVSCHGEKGSLLAHIKSNGGAASDPRGTYTAGSETCATCHSEGKALGVDAVHPVKW</sequence>
<comment type="caution">
    <text evidence="5">The sequence shown here is derived from an EMBL/GenBank/DDBJ whole genome shotgun (WGS) entry which is preliminary data.</text>
</comment>
<dbReference type="InterPro" id="IPR051829">
    <property type="entry name" value="Multiheme_Cytochr_ET"/>
</dbReference>
<dbReference type="Gene3D" id="1.10.720.180">
    <property type="match status" value="1"/>
</dbReference>
<dbReference type="Proteomes" id="UP000773469">
    <property type="component" value="Unassembled WGS sequence"/>
</dbReference>